<evidence type="ECO:0000256" key="5">
    <source>
        <dbReference type="ARBA" id="ARBA00022825"/>
    </source>
</evidence>
<dbReference type="PROSITE" id="PS00135">
    <property type="entry name" value="TRYPSIN_SER"/>
    <property type="match status" value="1"/>
</dbReference>
<dbReference type="GO" id="GO:0003700">
    <property type="term" value="F:DNA-binding transcription factor activity"/>
    <property type="evidence" value="ECO:0007669"/>
    <property type="project" value="InterPro"/>
</dbReference>
<dbReference type="Pfam" id="PF07716">
    <property type="entry name" value="bZIP_2"/>
    <property type="match status" value="1"/>
</dbReference>
<dbReference type="PROSITE" id="PS00134">
    <property type="entry name" value="TRYPSIN_HIS"/>
    <property type="match status" value="1"/>
</dbReference>
<dbReference type="GO" id="GO:0005576">
    <property type="term" value="C:extracellular region"/>
    <property type="evidence" value="ECO:0007669"/>
    <property type="project" value="UniProtKB-SubCell"/>
</dbReference>
<protein>
    <submittedName>
        <fullName evidence="13">Chymotrypsin-1</fullName>
    </submittedName>
</protein>
<dbReference type="SUPFAM" id="SSF57959">
    <property type="entry name" value="Leucine zipper domain"/>
    <property type="match status" value="1"/>
</dbReference>
<dbReference type="SUPFAM" id="SSF57667">
    <property type="entry name" value="beta-beta-alpha zinc fingers"/>
    <property type="match status" value="1"/>
</dbReference>
<dbReference type="SMART" id="SM00020">
    <property type="entry name" value="Tryp_SPc"/>
    <property type="match status" value="1"/>
</dbReference>
<dbReference type="InterPro" id="IPR001314">
    <property type="entry name" value="Peptidase_S1A"/>
</dbReference>
<evidence type="ECO:0000256" key="4">
    <source>
        <dbReference type="ARBA" id="ARBA00022801"/>
    </source>
</evidence>
<keyword evidence="14" id="KW-1185">Reference proteome</keyword>
<dbReference type="Gene3D" id="3.30.160.60">
    <property type="entry name" value="Classic Zinc Finger"/>
    <property type="match status" value="1"/>
</dbReference>
<dbReference type="PANTHER" id="PTHR24276">
    <property type="entry name" value="POLYSERASE-RELATED"/>
    <property type="match status" value="1"/>
</dbReference>
<name>A0A9Q0N6K0_9DIPT</name>
<keyword evidence="8" id="KW-0862">Zinc</keyword>
<evidence type="ECO:0000313" key="14">
    <source>
        <dbReference type="Proteomes" id="UP001151699"/>
    </source>
</evidence>
<dbReference type="SUPFAM" id="SSF50494">
    <property type="entry name" value="Trypsin-like serine proteases"/>
    <property type="match status" value="1"/>
</dbReference>
<comment type="subcellular location">
    <subcellularLocation>
        <location evidence="1">Secreted</location>
        <location evidence="1">Extracellular space</location>
    </subcellularLocation>
</comment>
<evidence type="ECO:0000259" key="12">
    <source>
        <dbReference type="PROSITE" id="PS50240"/>
    </source>
</evidence>
<dbReference type="InterPro" id="IPR043504">
    <property type="entry name" value="Peptidase_S1_PA_chymotrypsin"/>
</dbReference>
<keyword evidence="2 9" id="KW-0645">Protease</keyword>
<dbReference type="EMBL" id="WJQU01000002">
    <property type="protein sequence ID" value="KAJ6644536.1"/>
    <property type="molecule type" value="Genomic_DNA"/>
</dbReference>
<dbReference type="SMART" id="SM00355">
    <property type="entry name" value="ZnF_C2H2"/>
    <property type="match status" value="1"/>
</dbReference>
<dbReference type="GO" id="GO:0008270">
    <property type="term" value="F:zinc ion binding"/>
    <property type="evidence" value="ECO:0007669"/>
    <property type="project" value="UniProtKB-KW"/>
</dbReference>
<keyword evidence="8" id="KW-0863">Zinc-finger</keyword>
<evidence type="ECO:0000256" key="10">
    <source>
        <dbReference type="SAM" id="Coils"/>
    </source>
</evidence>
<dbReference type="GO" id="GO:0005634">
    <property type="term" value="C:nucleus"/>
    <property type="evidence" value="ECO:0007669"/>
    <property type="project" value="UniProtKB-ARBA"/>
</dbReference>
<comment type="caution">
    <text evidence="13">The sequence shown here is derived from an EMBL/GenBank/DDBJ whole genome shotgun (WGS) entry which is preliminary data.</text>
</comment>
<dbReference type="PANTHER" id="PTHR24276:SF98">
    <property type="entry name" value="FI18310P1-RELATED"/>
    <property type="match status" value="1"/>
</dbReference>
<dbReference type="InterPro" id="IPR009003">
    <property type="entry name" value="Peptidase_S1_PA"/>
</dbReference>
<keyword evidence="10" id="KW-0175">Coiled coil</keyword>
<dbReference type="PROSITE" id="PS50157">
    <property type="entry name" value="ZINC_FINGER_C2H2_2"/>
    <property type="match status" value="1"/>
</dbReference>
<gene>
    <name evidence="13" type="primary">CHYM1_1</name>
    <name evidence="13" type="ORF">Bhyg_09505</name>
</gene>
<dbReference type="Gene3D" id="2.40.10.10">
    <property type="entry name" value="Trypsin-like serine proteases"/>
    <property type="match status" value="1"/>
</dbReference>
<dbReference type="FunFam" id="2.40.10.10:FF:000036">
    <property type="entry name" value="Trypsin beta"/>
    <property type="match status" value="1"/>
</dbReference>
<accession>A0A9Q0N6K0</accession>
<dbReference type="InterPro" id="IPR004827">
    <property type="entry name" value="bZIP"/>
</dbReference>
<evidence type="ECO:0000256" key="2">
    <source>
        <dbReference type="ARBA" id="ARBA00022670"/>
    </source>
</evidence>
<proteinExistence type="inferred from homology"/>
<keyword evidence="8" id="KW-0479">Metal-binding</keyword>
<evidence type="ECO:0000256" key="6">
    <source>
        <dbReference type="ARBA" id="ARBA00023157"/>
    </source>
</evidence>
<dbReference type="Proteomes" id="UP001151699">
    <property type="component" value="Chromosome B"/>
</dbReference>
<evidence type="ECO:0000256" key="1">
    <source>
        <dbReference type="ARBA" id="ARBA00004239"/>
    </source>
</evidence>
<dbReference type="InterPro" id="IPR036236">
    <property type="entry name" value="Znf_C2H2_sf"/>
</dbReference>
<feature type="domain" description="Peptidase S1" evidence="12">
    <location>
        <begin position="491"/>
        <end position="732"/>
    </location>
</feature>
<dbReference type="PRINTS" id="PR00722">
    <property type="entry name" value="CHYMOTRYPSIN"/>
</dbReference>
<dbReference type="CDD" id="cd00190">
    <property type="entry name" value="Tryp_SPc"/>
    <property type="match status" value="1"/>
</dbReference>
<dbReference type="InterPro" id="IPR001254">
    <property type="entry name" value="Trypsin_dom"/>
</dbReference>
<dbReference type="GO" id="GO:0004252">
    <property type="term" value="F:serine-type endopeptidase activity"/>
    <property type="evidence" value="ECO:0007669"/>
    <property type="project" value="InterPro"/>
</dbReference>
<dbReference type="PROSITE" id="PS00036">
    <property type="entry name" value="BZIP_BASIC"/>
    <property type="match status" value="1"/>
</dbReference>
<dbReference type="InterPro" id="IPR013087">
    <property type="entry name" value="Znf_C2H2_type"/>
</dbReference>
<dbReference type="PROSITE" id="PS00028">
    <property type="entry name" value="ZINC_FINGER_C2H2_1"/>
    <property type="match status" value="1"/>
</dbReference>
<feature type="coiled-coil region" evidence="10">
    <location>
        <begin position="396"/>
        <end position="426"/>
    </location>
</feature>
<keyword evidence="5 9" id="KW-0720">Serine protease</keyword>
<reference evidence="13" key="1">
    <citation type="submission" date="2022-07" db="EMBL/GenBank/DDBJ databases">
        <authorList>
            <person name="Trinca V."/>
            <person name="Uliana J.V.C."/>
            <person name="Torres T.T."/>
            <person name="Ward R.J."/>
            <person name="Monesi N."/>
        </authorList>
    </citation>
    <scope>NUCLEOTIDE SEQUENCE</scope>
    <source>
        <strain evidence="13">HSMRA1968</strain>
        <tissue evidence="13">Whole embryos</tissue>
    </source>
</reference>
<dbReference type="FunFam" id="2.40.10.10:FF:000068">
    <property type="entry name" value="transmembrane protease serine 2"/>
    <property type="match status" value="1"/>
</dbReference>
<evidence type="ECO:0000256" key="9">
    <source>
        <dbReference type="RuleBase" id="RU363034"/>
    </source>
</evidence>
<feature type="domain" description="C2H2-type" evidence="11">
    <location>
        <begin position="29"/>
        <end position="54"/>
    </location>
</feature>
<evidence type="ECO:0000256" key="3">
    <source>
        <dbReference type="ARBA" id="ARBA00022757"/>
    </source>
</evidence>
<dbReference type="InterPro" id="IPR018114">
    <property type="entry name" value="TRYPSIN_HIS"/>
</dbReference>
<dbReference type="AlphaFoldDB" id="A0A9Q0N6K0"/>
<keyword evidence="4 9" id="KW-0378">Hydrolase</keyword>
<sequence>MFHSDCHLYTVLESLLNSSITMDETEKPFACKSEGCGMSFTNLDHLNVHTKKHAMSLQLSLGNKAAAYVADQTPTPTRLIRNCDEVGLFEDLHLQHVNPFEETFRQAVESKSCASITPTLDNAMIMDDALPQDETTLHTPNVLPFYDLSNCTFKEESITMGDDVIASQDDRNPPECTFKTVLSPKKTELIDETNLKNNCIVEEMDIKIEDAVQESLSSFVVIDKPRPPALILSNTSSLSSGFKKIVDETLSDETIPTTSSQPQNIKTINVKPLPKLTRILPMVPVPTSDPIVKFGTTPKILQINLNDTNKRLLLPKSRPAEEKAISVKDKLKATILKATMECDTNQINEQQNVKTISINDKKMSKRESSDKDDDKLKVSRNRAAAKRYRNKLKLWHFETKQRNIKLEEENNKLRAEVRQLKSLLLAHQDCPVTKAMALGKHIPVGLPKMIVSESNSDNISIINDVAMSPVFLIVNKPIECNSTVKRPQPRIVGGHDATKSYPYQVSVEVALLSLLDFVLLWTHICGGSIISEQHILTAAHCVVVDGKSRPSKKLAILAGTENLKKGGTRYAVCKSVFHERYLNPAPEGVNYDIAIITLETKMNFVPGKLQAIAYTQETTEANTTCVLSGWGSTKGYGKGPHPDNLQELQVTTLSNEECQKTFSFLTENNLCALSKEGEGGCDGDSGGPLVDEKKNVQVGVITNVSGAGCAKGVPDVYSRVSAFYDWIQQFTNEDGKFWNS</sequence>
<dbReference type="GO" id="GO:0006508">
    <property type="term" value="P:proteolysis"/>
    <property type="evidence" value="ECO:0007669"/>
    <property type="project" value="UniProtKB-KW"/>
</dbReference>
<dbReference type="InterPro" id="IPR050430">
    <property type="entry name" value="Peptidase_S1"/>
</dbReference>
<comment type="similarity">
    <text evidence="7">Belongs to the peptidase S1 family. CLIP subfamily.</text>
</comment>
<dbReference type="OrthoDB" id="295274at2759"/>
<evidence type="ECO:0000256" key="8">
    <source>
        <dbReference type="PROSITE-ProRule" id="PRU00042"/>
    </source>
</evidence>
<organism evidence="13 14">
    <name type="scientific">Pseudolycoriella hygida</name>
    <dbReference type="NCBI Taxonomy" id="35572"/>
    <lineage>
        <taxon>Eukaryota</taxon>
        <taxon>Metazoa</taxon>
        <taxon>Ecdysozoa</taxon>
        <taxon>Arthropoda</taxon>
        <taxon>Hexapoda</taxon>
        <taxon>Insecta</taxon>
        <taxon>Pterygota</taxon>
        <taxon>Neoptera</taxon>
        <taxon>Endopterygota</taxon>
        <taxon>Diptera</taxon>
        <taxon>Nematocera</taxon>
        <taxon>Sciaroidea</taxon>
        <taxon>Sciaridae</taxon>
        <taxon>Pseudolycoriella</taxon>
    </lineage>
</organism>
<keyword evidence="6" id="KW-1015">Disulfide bond</keyword>
<dbReference type="Pfam" id="PF00089">
    <property type="entry name" value="Trypsin"/>
    <property type="match status" value="1"/>
</dbReference>
<evidence type="ECO:0000313" key="13">
    <source>
        <dbReference type="EMBL" id="KAJ6644536.1"/>
    </source>
</evidence>
<evidence type="ECO:0000259" key="11">
    <source>
        <dbReference type="PROSITE" id="PS50157"/>
    </source>
</evidence>
<dbReference type="PROSITE" id="PS50240">
    <property type="entry name" value="TRYPSIN_DOM"/>
    <property type="match status" value="1"/>
</dbReference>
<dbReference type="InterPro" id="IPR033116">
    <property type="entry name" value="TRYPSIN_SER"/>
</dbReference>
<evidence type="ECO:0000256" key="7">
    <source>
        <dbReference type="ARBA" id="ARBA00024195"/>
    </source>
</evidence>
<dbReference type="Gene3D" id="1.20.5.170">
    <property type="match status" value="1"/>
</dbReference>
<dbReference type="InterPro" id="IPR046347">
    <property type="entry name" value="bZIP_sf"/>
</dbReference>
<dbReference type="GO" id="GO:0007586">
    <property type="term" value="P:digestion"/>
    <property type="evidence" value="ECO:0007669"/>
    <property type="project" value="UniProtKB-KW"/>
</dbReference>
<keyword evidence="3" id="KW-0222">Digestion</keyword>
<dbReference type="CDD" id="cd14687">
    <property type="entry name" value="bZIP_ATF2"/>
    <property type="match status" value="1"/>
</dbReference>